<dbReference type="Gene3D" id="3.40.50.280">
    <property type="entry name" value="Cobalamin-binding domain"/>
    <property type="match status" value="1"/>
</dbReference>
<reference evidence="7" key="1">
    <citation type="submission" date="2009-07" db="EMBL/GenBank/DDBJ databases">
        <title>Complete sequence of Geobacter sp. M21.</title>
        <authorList>
            <consortium name="US DOE Joint Genome Institute"/>
            <person name="Lucas S."/>
            <person name="Copeland A."/>
            <person name="Lapidus A."/>
            <person name="Glavina del Rio T."/>
            <person name="Dalin E."/>
            <person name="Tice H."/>
            <person name="Bruce D."/>
            <person name="Goodwin L."/>
            <person name="Pitluck S."/>
            <person name="Saunders E."/>
            <person name="Brettin T."/>
            <person name="Detter J.C."/>
            <person name="Han C."/>
            <person name="Larimer F."/>
            <person name="Land M."/>
            <person name="Hauser L."/>
            <person name="Kyrpides N."/>
            <person name="Ovchinnikova G."/>
            <person name="Lovley D."/>
        </authorList>
    </citation>
    <scope>NUCLEOTIDE SEQUENCE [LARGE SCALE GENOMIC DNA]</scope>
    <source>
        <strain evidence="7">M21</strain>
    </source>
</reference>
<evidence type="ECO:0000256" key="2">
    <source>
        <dbReference type="ARBA" id="ARBA00022628"/>
    </source>
</evidence>
<dbReference type="AlphaFoldDB" id="C6E575"/>
<dbReference type="KEGG" id="gem:GM21_1548"/>
<evidence type="ECO:0000313" key="7">
    <source>
        <dbReference type="EMBL" id="ACT17604.1"/>
    </source>
</evidence>
<evidence type="ECO:0000256" key="1">
    <source>
        <dbReference type="ARBA" id="ARBA00001922"/>
    </source>
</evidence>
<keyword evidence="4" id="KW-0413">Isomerase</keyword>
<feature type="domain" description="B12-binding" evidence="6">
    <location>
        <begin position="5"/>
        <end position="133"/>
    </location>
</feature>
<dbReference type="SUPFAM" id="SSF52242">
    <property type="entry name" value="Cobalamin (vitamin B12)-binding domain"/>
    <property type="match status" value="1"/>
</dbReference>
<evidence type="ECO:0000259" key="6">
    <source>
        <dbReference type="PROSITE" id="PS51332"/>
    </source>
</evidence>
<dbReference type="GO" id="GO:0046872">
    <property type="term" value="F:metal ion binding"/>
    <property type="evidence" value="ECO:0007669"/>
    <property type="project" value="UniProtKB-KW"/>
</dbReference>
<keyword evidence="2" id="KW-0846">Cobalamin</keyword>
<dbReference type="GO" id="GO:0031419">
    <property type="term" value="F:cobalamin binding"/>
    <property type="evidence" value="ECO:0007669"/>
    <property type="project" value="UniProtKB-KW"/>
</dbReference>
<accession>C6E575</accession>
<dbReference type="eggNOG" id="COG2185">
    <property type="taxonomic scope" value="Bacteria"/>
</dbReference>
<dbReference type="CDD" id="cd02071">
    <property type="entry name" value="MM_CoA_mut_B12_BD"/>
    <property type="match status" value="1"/>
</dbReference>
<dbReference type="HOGENOM" id="CLU_128233_0_0_7"/>
<gene>
    <name evidence="7" type="ordered locus">GM21_1548</name>
</gene>
<evidence type="ECO:0000256" key="4">
    <source>
        <dbReference type="ARBA" id="ARBA00023235"/>
    </source>
</evidence>
<keyword evidence="3" id="KW-0479">Metal-binding</keyword>
<dbReference type="EMBL" id="CP001661">
    <property type="protein sequence ID" value="ACT17604.1"/>
    <property type="molecule type" value="Genomic_DNA"/>
</dbReference>
<dbReference type="PROSITE" id="PS51332">
    <property type="entry name" value="B12_BINDING"/>
    <property type="match status" value="1"/>
</dbReference>
<dbReference type="OrthoDB" id="9788468at2"/>
<dbReference type="NCBIfam" id="TIGR00640">
    <property type="entry name" value="acid_CoA_mut_C"/>
    <property type="match status" value="1"/>
</dbReference>
<dbReference type="GO" id="GO:0016853">
    <property type="term" value="F:isomerase activity"/>
    <property type="evidence" value="ECO:0007669"/>
    <property type="project" value="UniProtKB-KW"/>
</dbReference>
<evidence type="ECO:0000256" key="5">
    <source>
        <dbReference type="ARBA" id="ARBA00023285"/>
    </source>
</evidence>
<dbReference type="Pfam" id="PF02310">
    <property type="entry name" value="B12-binding"/>
    <property type="match status" value="1"/>
</dbReference>
<name>C6E575_GEOSM</name>
<keyword evidence="5" id="KW-0170">Cobalt</keyword>
<dbReference type="InterPro" id="IPR006159">
    <property type="entry name" value="Acid_CoA_mut_C"/>
</dbReference>
<dbReference type="STRING" id="443144.GM21_1548"/>
<proteinExistence type="predicted"/>
<dbReference type="PANTHER" id="PTHR48101">
    <property type="entry name" value="METHYLMALONYL-COA MUTASE, MITOCHONDRIAL-RELATED"/>
    <property type="match status" value="1"/>
</dbReference>
<protein>
    <submittedName>
        <fullName evidence="7">Cobalamin B12-binding domain protein</fullName>
    </submittedName>
</protein>
<dbReference type="InterPro" id="IPR036724">
    <property type="entry name" value="Cobalamin-bd_sf"/>
</dbReference>
<dbReference type="InterPro" id="IPR006158">
    <property type="entry name" value="Cobalamin-bd"/>
</dbReference>
<comment type="cofactor">
    <cofactor evidence="1">
        <name>adenosylcob(III)alamin</name>
        <dbReference type="ChEBI" id="CHEBI:18408"/>
    </cofactor>
</comment>
<evidence type="ECO:0000256" key="3">
    <source>
        <dbReference type="ARBA" id="ARBA00022723"/>
    </source>
</evidence>
<organism evidence="7">
    <name type="scientific">Geobacter sp. (strain M21)</name>
    <dbReference type="NCBI Taxonomy" id="443144"/>
    <lineage>
        <taxon>Bacteria</taxon>
        <taxon>Pseudomonadati</taxon>
        <taxon>Thermodesulfobacteriota</taxon>
        <taxon>Desulfuromonadia</taxon>
        <taxon>Geobacterales</taxon>
        <taxon>Geobacteraceae</taxon>
        <taxon>Geobacter</taxon>
    </lineage>
</organism>
<sequence>MAERRIRVLVGKPGLDGHDRGAKIIARAFRDAGFEVIYTGLHQTPEQIVSAAIQEDVDCVALSILSGAHNTLLPAVREIMKEKGAGDIVLMAGGVIPEDDIPGLKAAGIAEVFTPGTSTETIVAWMRDNVTPHA</sequence>
<dbReference type="PANTHER" id="PTHR48101:SF3">
    <property type="entry name" value="COENZYME B12-DEPENDENT MUTASE"/>
    <property type="match status" value="1"/>
</dbReference>